<accession>A0A2V3ZVN2</accession>
<evidence type="ECO:0000256" key="18">
    <source>
        <dbReference type="ARBA" id="ARBA00044912"/>
    </source>
</evidence>
<evidence type="ECO:0000256" key="21">
    <source>
        <dbReference type="ARBA" id="ARBA00044985"/>
    </source>
</evidence>
<keyword evidence="5 25" id="KW-1133">Transmembrane helix</keyword>
<feature type="transmembrane region" description="Helical" evidence="25">
    <location>
        <begin position="398"/>
        <end position="421"/>
    </location>
</feature>
<feature type="transmembrane region" description="Helical" evidence="25">
    <location>
        <begin position="436"/>
        <end position="455"/>
    </location>
</feature>
<evidence type="ECO:0000256" key="22">
    <source>
        <dbReference type="ARBA" id="ARBA00045018"/>
    </source>
</evidence>
<evidence type="ECO:0000256" key="7">
    <source>
        <dbReference type="ARBA" id="ARBA00023228"/>
    </source>
</evidence>
<evidence type="ECO:0000256" key="6">
    <source>
        <dbReference type="ARBA" id="ARBA00023136"/>
    </source>
</evidence>
<sequence length="473" mass="52368">MPSEKAFVFSVLLITNTKLMNTEALKTSLRDNPFTRWAMLLTVGFVLAANYYFYDALSPLKSTLTKEFGFTSTDFGLFVSVYSIPNVFFLMAVMGGIILDKLGIRRTGFMFIAFMTLGALVTAYGASDMYRNNGLGYAFMSSFMPGYSPELKMMLLGRFLFGLGAETSIVVISKIIVKWFKGKELALAFGVKLGLARTGSFLAFNLSPILIEAEAGWTVATWFAAFFVTSALLVFLIYMMFDLKLDRQVEHGGLLSKSEEFQFSDLTKLLMNRSFIYVTLLCLTFYSAVFPFLSFSADFFLNKFGMSIKESGFISSLLPVGTMIFTPLFGFFVDKYGKAASLMIYGSLILVTVHLIFAFTGLTPYVMMVILGVAFSLVPAAMWPSVAKMVDETRIGSAYGFMFSVQNLGLWAFPILAGVVLDGTNPEGTSQLDYTYTMLMFACLGVFGLLFALLLKREDKVSGYGLELPSNSK</sequence>
<evidence type="ECO:0000256" key="16">
    <source>
        <dbReference type="ARBA" id="ARBA00044900"/>
    </source>
</evidence>
<comment type="subcellular location">
    <subcellularLocation>
        <location evidence="1">Lysosome membrane</location>
        <topology evidence="1">Multi-pass membrane protein</topology>
    </subcellularLocation>
</comment>
<feature type="transmembrane region" description="Helical" evidence="25">
    <location>
        <begin position="313"/>
        <end position="333"/>
    </location>
</feature>
<feature type="transmembrane region" description="Helical" evidence="25">
    <location>
        <begin position="109"/>
        <end position="127"/>
    </location>
</feature>
<evidence type="ECO:0000256" key="9">
    <source>
        <dbReference type="ARBA" id="ARBA00044878"/>
    </source>
</evidence>
<evidence type="ECO:0000259" key="26">
    <source>
        <dbReference type="PROSITE" id="PS50850"/>
    </source>
</evidence>
<evidence type="ECO:0000256" key="15">
    <source>
        <dbReference type="ARBA" id="ARBA00044899"/>
    </source>
</evidence>
<keyword evidence="4 25" id="KW-0812">Transmembrane</keyword>
<comment type="catalytic activity">
    <reaction evidence="8">
        <text>L-lysyl-L-alanine(out) = L-lysyl-L-alanine(in)</text>
        <dbReference type="Rhea" id="RHEA:79399"/>
        <dbReference type="ChEBI" id="CHEBI:229954"/>
    </reaction>
</comment>
<dbReference type="EMBL" id="QFLI01000006">
    <property type="protein sequence ID" value="PXX99116.1"/>
    <property type="molecule type" value="Genomic_DNA"/>
</dbReference>
<comment type="catalytic activity">
    <reaction evidence="19">
        <text>L-alanyl-L-lysine(out) = L-alanyl-L-lysine(in)</text>
        <dbReference type="Rhea" id="RHEA:79415"/>
        <dbReference type="ChEBI" id="CHEBI:192470"/>
    </reaction>
</comment>
<reference evidence="27 28" key="1">
    <citation type="submission" date="2018-05" db="EMBL/GenBank/DDBJ databases">
        <title>Marinifilum breve JC075T sp. nov., a marine bacterium isolated from Yongle Blue Hole in the South China Sea.</title>
        <authorList>
            <person name="Fu T."/>
        </authorList>
    </citation>
    <scope>NUCLEOTIDE SEQUENCE [LARGE SCALE GENOMIC DNA]</scope>
    <source>
        <strain evidence="27 28">JC075</strain>
    </source>
</reference>
<dbReference type="InterPro" id="IPR036259">
    <property type="entry name" value="MFS_trans_sf"/>
</dbReference>
<feature type="transmembrane region" description="Helical" evidence="25">
    <location>
        <begin position="217"/>
        <end position="241"/>
    </location>
</feature>
<dbReference type="GO" id="GO:0022857">
    <property type="term" value="F:transmembrane transporter activity"/>
    <property type="evidence" value="ECO:0007669"/>
    <property type="project" value="InterPro"/>
</dbReference>
<name>A0A2V3ZVN2_9BACT</name>
<dbReference type="InterPro" id="IPR020846">
    <property type="entry name" value="MFS_dom"/>
</dbReference>
<comment type="similarity">
    <text evidence="2">Belongs to the major facilitator superfamily.</text>
</comment>
<feature type="transmembrane region" description="Helical" evidence="25">
    <location>
        <begin position="275"/>
        <end position="293"/>
    </location>
</feature>
<comment type="catalytic activity">
    <reaction evidence="10">
        <text>L-alpha-aminoacyl-L-arginine(out) = L-alpha-aminoacyl-L-arginine(in)</text>
        <dbReference type="Rhea" id="RHEA:79367"/>
        <dbReference type="ChEBI" id="CHEBI:229968"/>
    </reaction>
</comment>
<dbReference type="PROSITE" id="PS50850">
    <property type="entry name" value="MFS"/>
    <property type="match status" value="1"/>
</dbReference>
<comment type="function">
    <text evidence="23">Lysosomal dipeptide uniporter that selectively exports lysine, arginine or histidine-containing dipeptides with a net positive charge from the lysosome lumen into the cytosol. Could play a role in a specific type of protein O-glycosylation indirectly regulating macrophages migration and tissue invasion. Also essential for liver homeostasis.</text>
</comment>
<protein>
    <recommendedName>
        <fullName evidence="21">Lysosomal dipeptide transporter MFSD1</fullName>
    </recommendedName>
    <alternativeName>
        <fullName evidence="22">Major facilitator superfamily domain-containing protein 1</fullName>
    </alternativeName>
</protein>
<evidence type="ECO:0000256" key="20">
    <source>
        <dbReference type="ARBA" id="ARBA00044924"/>
    </source>
</evidence>
<evidence type="ECO:0000256" key="4">
    <source>
        <dbReference type="ARBA" id="ARBA00022692"/>
    </source>
</evidence>
<feature type="transmembrane region" description="Helical" evidence="25">
    <location>
        <begin position="155"/>
        <end position="177"/>
    </location>
</feature>
<evidence type="ECO:0000256" key="13">
    <source>
        <dbReference type="ARBA" id="ARBA00044893"/>
    </source>
</evidence>
<evidence type="ECO:0000256" key="25">
    <source>
        <dbReference type="SAM" id="Phobius"/>
    </source>
</evidence>
<evidence type="ECO:0000256" key="24">
    <source>
        <dbReference type="ARBA" id="ARBA00046376"/>
    </source>
</evidence>
<dbReference type="Pfam" id="PF07690">
    <property type="entry name" value="MFS_1"/>
    <property type="match status" value="1"/>
</dbReference>
<dbReference type="SUPFAM" id="SSF103473">
    <property type="entry name" value="MFS general substrate transporter"/>
    <property type="match status" value="1"/>
</dbReference>
<dbReference type="Gene3D" id="1.20.1250.20">
    <property type="entry name" value="MFS general substrate transporter like domains"/>
    <property type="match status" value="2"/>
</dbReference>
<dbReference type="InterPro" id="IPR011701">
    <property type="entry name" value="MFS"/>
</dbReference>
<keyword evidence="3" id="KW-0813">Transport</keyword>
<dbReference type="OrthoDB" id="6395875at2"/>
<comment type="catalytic activity">
    <reaction evidence="20">
        <text>L-lysyl-glycine(out) = L-lysyl-glycine(in)</text>
        <dbReference type="Rhea" id="RHEA:79407"/>
        <dbReference type="ChEBI" id="CHEBI:191202"/>
    </reaction>
</comment>
<feature type="transmembrane region" description="Helical" evidence="25">
    <location>
        <begin position="74"/>
        <end position="97"/>
    </location>
</feature>
<evidence type="ECO:0000313" key="28">
    <source>
        <dbReference type="Proteomes" id="UP000248079"/>
    </source>
</evidence>
<keyword evidence="28" id="KW-1185">Reference proteome</keyword>
<comment type="catalytic activity">
    <reaction evidence="15">
        <text>L-arginyl-L-alpha-amino acid(out) = L-arginyl-L-alpha-amino acid(in)</text>
        <dbReference type="Rhea" id="RHEA:79371"/>
        <dbReference type="ChEBI" id="CHEBI:84315"/>
    </reaction>
</comment>
<organism evidence="27 28">
    <name type="scientific">Marinifilum breve</name>
    <dbReference type="NCBI Taxonomy" id="2184082"/>
    <lineage>
        <taxon>Bacteria</taxon>
        <taxon>Pseudomonadati</taxon>
        <taxon>Bacteroidota</taxon>
        <taxon>Bacteroidia</taxon>
        <taxon>Marinilabiliales</taxon>
        <taxon>Marinifilaceae</taxon>
    </lineage>
</organism>
<evidence type="ECO:0000256" key="11">
    <source>
        <dbReference type="ARBA" id="ARBA00044884"/>
    </source>
</evidence>
<comment type="subunit">
    <text evidence="24">Homodimer. Interacts with lysosomal protein GLMP (via lumenal domain); the interaction starts while both proteins are still in the endoplasmic reticulum and is required for stabilization of MFSD1 in lysosomes but has no direct effect on its targeting to lysosomes or transporter activity.</text>
</comment>
<comment type="catalytic activity">
    <reaction evidence="13">
        <text>L-alpha-aminoacyl-L-lysine(out) = L-alpha-aminoacyl-L-lysine(in)</text>
        <dbReference type="Rhea" id="RHEA:79383"/>
        <dbReference type="ChEBI" id="CHEBI:229966"/>
    </reaction>
</comment>
<comment type="catalytic activity">
    <reaction evidence="17">
        <text>L-arginyl-glycine(out) = L-arginyl-glycine(in)</text>
        <dbReference type="Rhea" id="RHEA:79391"/>
        <dbReference type="ChEBI" id="CHEBI:229955"/>
    </reaction>
</comment>
<evidence type="ECO:0000256" key="23">
    <source>
        <dbReference type="ARBA" id="ARBA00045709"/>
    </source>
</evidence>
<dbReference type="PANTHER" id="PTHR23512">
    <property type="entry name" value="MAJOR FACILITATOR SUPERFAMILY DOMAIN-CONTAINING PROTEIN 1"/>
    <property type="match status" value="1"/>
</dbReference>
<dbReference type="GO" id="GO:0005765">
    <property type="term" value="C:lysosomal membrane"/>
    <property type="evidence" value="ECO:0007669"/>
    <property type="project" value="UniProtKB-SubCell"/>
</dbReference>
<keyword evidence="7" id="KW-0458">Lysosome</keyword>
<evidence type="ECO:0000256" key="3">
    <source>
        <dbReference type="ARBA" id="ARBA00022448"/>
    </source>
</evidence>
<evidence type="ECO:0000256" key="19">
    <source>
        <dbReference type="ARBA" id="ARBA00044919"/>
    </source>
</evidence>
<comment type="catalytic activity">
    <reaction evidence="9">
        <text>L-histidyl-glycine(out) = L-histidyl-glycine(in)</text>
        <dbReference type="Rhea" id="RHEA:79395"/>
        <dbReference type="ChEBI" id="CHEBI:229957"/>
    </reaction>
</comment>
<comment type="caution">
    <text evidence="27">The sequence shown here is derived from an EMBL/GenBank/DDBJ whole genome shotgun (WGS) entry which is preliminary data.</text>
</comment>
<evidence type="ECO:0000256" key="17">
    <source>
        <dbReference type="ARBA" id="ARBA00044903"/>
    </source>
</evidence>
<comment type="catalytic activity">
    <reaction evidence="18">
        <text>L-histidyl-L-alpha-amino acid(out) = L-histidyl-L-alpha-amino acid(in)</text>
        <dbReference type="Rhea" id="RHEA:79379"/>
        <dbReference type="ChEBI" id="CHEBI:229964"/>
    </reaction>
</comment>
<keyword evidence="6 25" id="KW-0472">Membrane</keyword>
<feature type="transmembrane region" description="Helical" evidence="25">
    <location>
        <begin position="37"/>
        <end position="54"/>
    </location>
</feature>
<evidence type="ECO:0000256" key="8">
    <source>
        <dbReference type="ARBA" id="ARBA00044876"/>
    </source>
</evidence>
<evidence type="ECO:0000256" key="1">
    <source>
        <dbReference type="ARBA" id="ARBA00004155"/>
    </source>
</evidence>
<evidence type="ECO:0000256" key="14">
    <source>
        <dbReference type="ARBA" id="ARBA00044898"/>
    </source>
</evidence>
<dbReference type="PANTHER" id="PTHR23512:SF3">
    <property type="entry name" value="MAJOR FACILITATOR SUPERFAMILY DOMAIN-CONTAINING PROTEIN 1"/>
    <property type="match status" value="1"/>
</dbReference>
<comment type="catalytic activity">
    <reaction evidence="11">
        <text>L-alpha-aminoacyl-L-histidine(out) = L-alpha-aminoacyl-L-histidine(in)</text>
        <dbReference type="Rhea" id="RHEA:79375"/>
        <dbReference type="ChEBI" id="CHEBI:229967"/>
    </reaction>
</comment>
<proteinExistence type="inferred from homology"/>
<evidence type="ECO:0000313" key="27">
    <source>
        <dbReference type="EMBL" id="PXX99116.1"/>
    </source>
</evidence>
<evidence type="ECO:0000256" key="5">
    <source>
        <dbReference type="ARBA" id="ARBA00022989"/>
    </source>
</evidence>
<feature type="transmembrane region" description="Helical" evidence="25">
    <location>
        <begin position="340"/>
        <end position="359"/>
    </location>
</feature>
<dbReference type="Proteomes" id="UP000248079">
    <property type="component" value="Unassembled WGS sequence"/>
</dbReference>
<comment type="catalytic activity">
    <reaction evidence="14">
        <text>L-aspartyl-L-lysine(out) = L-aspartyl-L-lysine(in)</text>
        <dbReference type="Rhea" id="RHEA:79411"/>
        <dbReference type="ChEBI" id="CHEBI:229953"/>
    </reaction>
</comment>
<gene>
    <name evidence="27" type="ORF">DF185_14665</name>
</gene>
<evidence type="ECO:0000256" key="12">
    <source>
        <dbReference type="ARBA" id="ARBA00044891"/>
    </source>
</evidence>
<comment type="catalytic activity">
    <reaction evidence="16">
        <text>L-lysyl-L-lysine(out) = L-lysyl-L-lysine(in)</text>
        <dbReference type="Rhea" id="RHEA:79403"/>
        <dbReference type="ChEBI" id="CHEBI:229956"/>
    </reaction>
</comment>
<evidence type="ECO:0000256" key="10">
    <source>
        <dbReference type="ARBA" id="ARBA00044881"/>
    </source>
</evidence>
<feature type="transmembrane region" description="Helical" evidence="25">
    <location>
        <begin position="189"/>
        <end position="211"/>
    </location>
</feature>
<dbReference type="AlphaFoldDB" id="A0A2V3ZVN2"/>
<comment type="catalytic activity">
    <reaction evidence="12">
        <text>L-lysyl-L-alpha-amino acid(out) = L-lysyl-L-alpha-amino acid(in)</text>
        <dbReference type="Rhea" id="RHEA:79387"/>
        <dbReference type="ChEBI" id="CHEBI:229965"/>
    </reaction>
</comment>
<evidence type="ECO:0000256" key="2">
    <source>
        <dbReference type="ARBA" id="ARBA00008335"/>
    </source>
</evidence>
<feature type="domain" description="Major facilitator superfamily (MFS) profile" evidence="26">
    <location>
        <begin position="36"/>
        <end position="460"/>
    </location>
</feature>
<feature type="transmembrane region" description="Helical" evidence="25">
    <location>
        <begin position="365"/>
        <end position="386"/>
    </location>
</feature>
<dbReference type="InterPro" id="IPR052187">
    <property type="entry name" value="MFSD1"/>
</dbReference>